<dbReference type="GeneID" id="20083298"/>
<organism evidence="1">
    <name type="scientific">Aphanomyces invadans</name>
    <dbReference type="NCBI Taxonomy" id="157072"/>
    <lineage>
        <taxon>Eukaryota</taxon>
        <taxon>Sar</taxon>
        <taxon>Stramenopiles</taxon>
        <taxon>Oomycota</taxon>
        <taxon>Saprolegniomycetes</taxon>
        <taxon>Saprolegniales</taxon>
        <taxon>Verrucalvaceae</taxon>
        <taxon>Aphanomyces</taxon>
    </lineage>
</organism>
<accession>A0A024U5R5</accession>
<dbReference type="EMBL" id="KI913962">
    <property type="protein sequence ID" value="ETW01614.1"/>
    <property type="molecule type" value="Genomic_DNA"/>
</dbReference>
<proteinExistence type="predicted"/>
<dbReference type="AlphaFoldDB" id="A0A024U5R5"/>
<sequence length="488" mass="54716">MVADLNLERHGAERMIARHDRYMTDLIAAFGTSKLSIESFPQAADVPLAYASCGRMVEALYLQAHLVDTTSTKTPAYVQTLLISVTLLVLNLNFRDACAVLVPILNRLPPPLTRNDGLFFMAYINARQGTQKHAALLWLKCFGPTWPDHVNQPHVWNDCGRRWFAAGLWDIAAWMFGEGMPSRYSALHVVPMPVPAPNSTIVELFVRAVSYSTQPNVVHIDDLLTMAMSCTETKYNAGIRSLCVAFERHDITDTFPLQDTATRTIVRACRTIVTWRHHRAVYWMTVGAHAFQSYKRPRRVKKARAKQAIVKVAHIPPNIPPPVRVAPQVVASSPVVDPPPEDLLAVYGGTACDQGDFESRLRFILHRAKVIADTSASTTALTLDRVTPQWLKQLHAVRDMVRRDVYMTQWKAGVLRNLRAAVARMEGANGPTGCSRYGHALVQDIELCRVHNIQTRMDHLLHLATSEEATRNLAYFHLLHQDKPATTT</sequence>
<dbReference type="RefSeq" id="XP_008869462.1">
    <property type="nucleotide sequence ID" value="XM_008871240.1"/>
</dbReference>
<dbReference type="OrthoDB" id="78782at2759"/>
<gene>
    <name evidence="1" type="ORF">H310_06248</name>
</gene>
<reference evidence="1" key="1">
    <citation type="submission" date="2013-12" db="EMBL/GenBank/DDBJ databases">
        <title>The Genome Sequence of Aphanomyces invadans NJM9701.</title>
        <authorList>
            <consortium name="The Broad Institute Genomics Platform"/>
            <person name="Russ C."/>
            <person name="Tyler B."/>
            <person name="van West P."/>
            <person name="Dieguez-Uribeondo J."/>
            <person name="Young S.K."/>
            <person name="Zeng Q."/>
            <person name="Gargeya S."/>
            <person name="Fitzgerald M."/>
            <person name="Abouelleil A."/>
            <person name="Alvarado L."/>
            <person name="Chapman S.B."/>
            <person name="Gainer-Dewar J."/>
            <person name="Goldberg J."/>
            <person name="Griggs A."/>
            <person name="Gujja S."/>
            <person name="Hansen M."/>
            <person name="Howarth C."/>
            <person name="Imamovic A."/>
            <person name="Ireland A."/>
            <person name="Larimer J."/>
            <person name="McCowan C."/>
            <person name="Murphy C."/>
            <person name="Pearson M."/>
            <person name="Poon T.W."/>
            <person name="Priest M."/>
            <person name="Roberts A."/>
            <person name="Saif S."/>
            <person name="Shea T."/>
            <person name="Sykes S."/>
            <person name="Wortman J."/>
            <person name="Nusbaum C."/>
            <person name="Birren B."/>
        </authorList>
    </citation>
    <scope>NUCLEOTIDE SEQUENCE [LARGE SCALE GENOMIC DNA]</scope>
    <source>
        <strain evidence="1">NJM9701</strain>
    </source>
</reference>
<dbReference type="VEuPathDB" id="FungiDB:H310_06248"/>
<evidence type="ECO:0000313" key="1">
    <source>
        <dbReference type="EMBL" id="ETW01614.1"/>
    </source>
</evidence>
<protein>
    <submittedName>
        <fullName evidence="1">Uncharacterized protein</fullName>
    </submittedName>
</protein>
<name>A0A024U5R5_9STRA</name>